<dbReference type="RefSeq" id="WP_146842928.1">
    <property type="nucleotide sequence ID" value="NZ_BJWG01000008.1"/>
</dbReference>
<protein>
    <recommendedName>
        <fullName evidence="3">Transcriptional regulator HTH-type FeoC domain-containing protein</fullName>
    </recommendedName>
</protein>
<gene>
    <name evidence="1" type="ORF">CCO02nite_19270</name>
</gene>
<dbReference type="InterPro" id="IPR036388">
    <property type="entry name" value="WH-like_DNA-bd_sf"/>
</dbReference>
<dbReference type="AlphaFoldDB" id="A0A511JBU6"/>
<dbReference type="EMBL" id="BJWG01000008">
    <property type="protein sequence ID" value="GEL95269.1"/>
    <property type="molecule type" value="Genomic_DNA"/>
</dbReference>
<organism evidence="1 2">
    <name type="scientific">Cellulomonas composti</name>
    <dbReference type="NCBI Taxonomy" id="266130"/>
    <lineage>
        <taxon>Bacteria</taxon>
        <taxon>Bacillati</taxon>
        <taxon>Actinomycetota</taxon>
        <taxon>Actinomycetes</taxon>
        <taxon>Micrococcales</taxon>
        <taxon>Cellulomonadaceae</taxon>
        <taxon>Cellulomonas</taxon>
    </lineage>
</organism>
<name>A0A511JBU6_9CELL</name>
<evidence type="ECO:0000313" key="2">
    <source>
        <dbReference type="Proteomes" id="UP000321720"/>
    </source>
</evidence>
<accession>A0A511JBU6</accession>
<evidence type="ECO:0008006" key="3">
    <source>
        <dbReference type="Google" id="ProtNLM"/>
    </source>
</evidence>
<keyword evidence="2" id="KW-1185">Reference proteome</keyword>
<comment type="caution">
    <text evidence="1">The sequence shown here is derived from an EMBL/GenBank/DDBJ whole genome shotgun (WGS) entry which is preliminary data.</text>
</comment>
<dbReference type="Gene3D" id="1.10.10.10">
    <property type="entry name" value="Winged helix-like DNA-binding domain superfamily/Winged helix DNA-binding domain"/>
    <property type="match status" value="1"/>
</dbReference>
<dbReference type="Proteomes" id="UP000321720">
    <property type="component" value="Unassembled WGS sequence"/>
</dbReference>
<dbReference type="OrthoDB" id="4829763at2"/>
<sequence length="68" mass="6876">MGVLDDVLTATRAGSTPDAVARSLRLDRGLVDLALETWAARGVLVRAGDACGTCPSSSCGSCPSAPRT</sequence>
<proteinExistence type="predicted"/>
<evidence type="ECO:0000313" key="1">
    <source>
        <dbReference type="EMBL" id="GEL95269.1"/>
    </source>
</evidence>
<reference evidence="1 2" key="1">
    <citation type="submission" date="2019-07" db="EMBL/GenBank/DDBJ databases">
        <title>Whole genome shotgun sequence of Cellulomonas composti NBRC 100758.</title>
        <authorList>
            <person name="Hosoyama A."/>
            <person name="Uohara A."/>
            <person name="Ohji S."/>
            <person name="Ichikawa N."/>
        </authorList>
    </citation>
    <scope>NUCLEOTIDE SEQUENCE [LARGE SCALE GENOMIC DNA]</scope>
    <source>
        <strain evidence="1 2">NBRC 100758</strain>
    </source>
</reference>